<comment type="caution">
    <text evidence="3">The sequence shown here is derived from an EMBL/GenBank/DDBJ whole genome shotgun (WGS) entry which is preliminary data.</text>
</comment>
<feature type="domain" description="Tyr recombinase" evidence="2">
    <location>
        <begin position="478"/>
        <end position="713"/>
    </location>
</feature>
<organism evidence="3 4">
    <name type="scientific">Photobacterium angustum (strain S14 / CCUG 15956)</name>
    <name type="common">Vibrio sp. (strain S14 / CCUG 15956)</name>
    <dbReference type="NCBI Taxonomy" id="314292"/>
    <lineage>
        <taxon>Bacteria</taxon>
        <taxon>Pseudomonadati</taxon>
        <taxon>Pseudomonadota</taxon>
        <taxon>Gammaproteobacteria</taxon>
        <taxon>Vibrionales</taxon>
        <taxon>Vibrionaceae</taxon>
        <taxon>Photobacterium</taxon>
    </lineage>
</organism>
<dbReference type="HOGENOM" id="CLU_297330_0_0_6"/>
<gene>
    <name evidence="3" type="ORF">VAS14_15942</name>
</gene>
<dbReference type="InterPro" id="IPR013762">
    <property type="entry name" value="Integrase-like_cat_sf"/>
</dbReference>
<name>Q1ZMF2_PHOAS</name>
<dbReference type="eggNOG" id="COG0582">
    <property type="taxonomic scope" value="Bacteria"/>
</dbReference>
<dbReference type="RefSeq" id="WP_005366814.1">
    <property type="nucleotide sequence ID" value="NZ_CH902599.1"/>
</dbReference>
<evidence type="ECO:0000256" key="1">
    <source>
        <dbReference type="ARBA" id="ARBA00023172"/>
    </source>
</evidence>
<dbReference type="Proteomes" id="UP000001603">
    <property type="component" value="Unassembled WGS sequence"/>
</dbReference>
<sequence length="1028" mass="117764">MTKVGVNAREEALSKKRNAEIARLEQHAKALITKAFPFPHLPPSQQDFEKKWQCFMDDCDNTLGAKRDYRIVFNAAVKIIRQYRHDFGWSFSPPSYLVSHKEPKQLRTKEWLNRAWAVNDFYHAWFDSLLAPSKPDAIEAYRNVLLSLLFHTGQCQSAVILAFHQGLSNDNLELKHINNHIYCRLELTSRGLNTNCNVEGEKKHIHLAYLHPITLGLLRQWQRVCKKAWSPPHDKQLCAFLRNGAPTDKALPTSLHHFCQAAIYTTEHQEHVGLSQALVEYQIGRVKSYSLPEDNLARLSFPAVNGLSHFKFYTDAAKATYRNPANSNYSAVSNKAFFTTLKACFIKAKDNNNKLSPSEVSRRLHAMVDDGPYTIGETLLLDWFIHKAQTCNPSSLMQYHCSLSRRWLFLTESCDFAYLDSELLEQMYEDSMAKIDKPNSKRYFVARLKDLHRFGALSGVLSEVSSELFTQEKSTQHTRAGFVDEPLFSALLVHIEHLKDLNDDEKLCLKSLCVISYRCGLRLSELQKLQLRNFEVSEIGWIDIRDNRYGNNKTASSRRKVPLFPLLLEHEKAIVQQHLAQRRLLHNKQNSLVFSFGHNPYQCFDTSEVSRFVGQTLKALSGLNHFVFYHLRHSCLSRLQLVFELDEELDTLGNLCRYSHQQRADIKSTLLGHSLQKGYFAIAALAGHESPEMTFAHYFHFSDVISHLKVTKSVNALLPTQKVILGISSRRLQSSSNDEHLHYLIKKLKITPLKSVAIKSKPTVTALPATKPTISILLCYRVLDEYQQGLSIQEITNKYFIAQTVIDKWLANANFIKSLKTNTSSPTSRHFSKARTQLILPAPLQSNAEAQLVDKLILKVREHYKTDKDNFQAMLEYALKNTSVSKSGIYFNDPLKLNTFIQTFLCIVPKSSWRAITHYHQNSRVASEWEEALKGLRKKRGKKPTSNRVTQGAVRLEYVSPLEKSIKTRGRFKKYSTHTLAYLFHMMGIMMMKTPQSDVLNVSNKANRRKDKPAARSALIILPNIEDP</sequence>
<dbReference type="GO" id="GO:0006310">
    <property type="term" value="P:DNA recombination"/>
    <property type="evidence" value="ECO:0007669"/>
    <property type="project" value="UniProtKB-KW"/>
</dbReference>
<dbReference type="PROSITE" id="PS51898">
    <property type="entry name" value="TYR_RECOMBINASE"/>
    <property type="match status" value="1"/>
</dbReference>
<accession>Q1ZMF2</accession>
<dbReference type="Gene3D" id="1.10.443.10">
    <property type="entry name" value="Intergrase catalytic core"/>
    <property type="match status" value="1"/>
</dbReference>
<evidence type="ECO:0000259" key="2">
    <source>
        <dbReference type="PROSITE" id="PS51898"/>
    </source>
</evidence>
<dbReference type="GO" id="GO:0015074">
    <property type="term" value="P:DNA integration"/>
    <property type="evidence" value="ECO:0007669"/>
    <property type="project" value="InterPro"/>
</dbReference>
<protein>
    <recommendedName>
        <fullName evidence="2">Tyr recombinase domain-containing protein</fullName>
    </recommendedName>
</protein>
<dbReference type="AlphaFoldDB" id="Q1ZMF2"/>
<dbReference type="InterPro" id="IPR002104">
    <property type="entry name" value="Integrase_catalytic"/>
</dbReference>
<dbReference type="InterPro" id="IPR011010">
    <property type="entry name" value="DNA_brk_join_enz"/>
</dbReference>
<keyword evidence="1" id="KW-0233">DNA recombination</keyword>
<dbReference type="GO" id="GO:0003677">
    <property type="term" value="F:DNA binding"/>
    <property type="evidence" value="ECO:0007669"/>
    <property type="project" value="InterPro"/>
</dbReference>
<dbReference type="EMBL" id="AAOJ01000008">
    <property type="protein sequence ID" value="EAS63288.1"/>
    <property type="molecule type" value="Genomic_DNA"/>
</dbReference>
<proteinExistence type="predicted"/>
<dbReference type="OrthoDB" id="6091627at2"/>
<reference evidence="3 4" key="1">
    <citation type="journal article" date="2009" name="Proc. Natl. Acad. Sci. U.S.A.">
        <title>The genomic basis of trophic strategy in marine bacteria.</title>
        <authorList>
            <person name="Lauro F.M."/>
            <person name="McDougald D."/>
            <person name="Thomas T."/>
            <person name="Williams T.J."/>
            <person name="Egan S."/>
            <person name="Rice S."/>
            <person name="DeMaere M.Z."/>
            <person name="Ting L."/>
            <person name="Ertan H."/>
            <person name="Johnson J."/>
            <person name="Ferriera S."/>
            <person name="Lapidus A."/>
            <person name="Anderson I."/>
            <person name="Kyrpides N."/>
            <person name="Munk A.C."/>
            <person name="Detter C."/>
            <person name="Han C.S."/>
            <person name="Brown M.V."/>
            <person name="Robb F.T."/>
            <person name="Kjelleberg S."/>
            <person name="Cavicchioli R."/>
        </authorList>
    </citation>
    <scope>NUCLEOTIDE SEQUENCE [LARGE SCALE GENOMIC DNA]</scope>
    <source>
        <strain evidence="3 4">S14</strain>
    </source>
</reference>
<evidence type="ECO:0000313" key="4">
    <source>
        <dbReference type="Proteomes" id="UP000001603"/>
    </source>
</evidence>
<dbReference type="SUPFAM" id="SSF56349">
    <property type="entry name" value="DNA breaking-rejoining enzymes"/>
    <property type="match status" value="1"/>
</dbReference>
<evidence type="ECO:0000313" key="3">
    <source>
        <dbReference type="EMBL" id="EAS63288.1"/>
    </source>
</evidence>